<dbReference type="RefSeq" id="WP_139805465.1">
    <property type="nucleotide sequence ID" value="NZ_BLKZ01000001.1"/>
</dbReference>
<gene>
    <name evidence="1" type="ORF">MBOU_19800</name>
</gene>
<organism evidence="1 2">
    <name type="scientific">Mycobacterium bourgelatii</name>
    <dbReference type="NCBI Taxonomy" id="1273442"/>
    <lineage>
        <taxon>Bacteria</taxon>
        <taxon>Bacillati</taxon>
        <taxon>Actinomycetota</taxon>
        <taxon>Actinomycetes</taxon>
        <taxon>Mycobacteriales</taxon>
        <taxon>Mycobacteriaceae</taxon>
        <taxon>Mycobacterium</taxon>
    </lineage>
</organism>
<name>A0A7I9YMU1_MYCBU</name>
<dbReference type="AlphaFoldDB" id="A0A7I9YMU1"/>
<sequence length="97" mass="9942">MEECNDIDDAGGDGSDVVDGYEQLRARALGGAADGWRMGLAVLQQRGVAAWLRLRQPTVPTVSAPTPVRVSPPVTGGAEAELVGLLASMALAVAVAE</sequence>
<evidence type="ECO:0000313" key="2">
    <source>
        <dbReference type="Proteomes" id="UP000465360"/>
    </source>
</evidence>
<comment type="caution">
    <text evidence="1">The sequence shown here is derived from an EMBL/GenBank/DDBJ whole genome shotgun (WGS) entry which is preliminary data.</text>
</comment>
<reference evidence="1 2" key="1">
    <citation type="journal article" date="2019" name="Emerg. Microbes Infect.">
        <title>Comprehensive subspecies identification of 175 nontuberculous mycobacteria species based on 7547 genomic profiles.</title>
        <authorList>
            <person name="Matsumoto Y."/>
            <person name="Kinjo T."/>
            <person name="Motooka D."/>
            <person name="Nabeya D."/>
            <person name="Jung N."/>
            <person name="Uechi K."/>
            <person name="Horii T."/>
            <person name="Iida T."/>
            <person name="Fujita J."/>
            <person name="Nakamura S."/>
        </authorList>
    </citation>
    <scope>NUCLEOTIDE SEQUENCE [LARGE SCALE GENOMIC DNA]</scope>
    <source>
        <strain evidence="1 2">JCM 30725</strain>
    </source>
</reference>
<proteinExistence type="predicted"/>
<evidence type="ECO:0000313" key="1">
    <source>
        <dbReference type="EMBL" id="GFG89938.1"/>
    </source>
</evidence>
<dbReference type="EMBL" id="BLKZ01000001">
    <property type="protein sequence ID" value="GFG89938.1"/>
    <property type="molecule type" value="Genomic_DNA"/>
</dbReference>
<dbReference type="Proteomes" id="UP000465360">
    <property type="component" value="Unassembled WGS sequence"/>
</dbReference>
<accession>A0A7I9YMU1</accession>
<keyword evidence="2" id="KW-1185">Reference proteome</keyword>
<protein>
    <submittedName>
        <fullName evidence="1">Uncharacterized protein</fullName>
    </submittedName>
</protein>